<keyword evidence="3" id="KW-1185">Reference proteome</keyword>
<evidence type="ECO:0000313" key="2">
    <source>
        <dbReference type="EMBL" id="OUL58348.1"/>
    </source>
</evidence>
<dbReference type="InterPro" id="IPR011990">
    <property type="entry name" value="TPR-like_helical_dom_sf"/>
</dbReference>
<name>A0A244CRZ7_PSEDV</name>
<dbReference type="SMART" id="SM00671">
    <property type="entry name" value="SEL1"/>
    <property type="match status" value="3"/>
</dbReference>
<accession>A0A244CRZ7</accession>
<proteinExistence type="predicted"/>
<evidence type="ECO:0008006" key="4">
    <source>
        <dbReference type="Google" id="ProtNLM"/>
    </source>
</evidence>
<protein>
    <recommendedName>
        <fullName evidence="4">Sel1 repeat family protein</fullName>
    </recommendedName>
</protein>
<comment type="caution">
    <text evidence="2">The sequence shown here is derived from an EMBL/GenBank/DDBJ whole genome shotgun (WGS) entry which is preliminary data.</text>
</comment>
<dbReference type="Proteomes" id="UP000194841">
    <property type="component" value="Unassembled WGS sequence"/>
</dbReference>
<feature type="signal peptide" evidence="1">
    <location>
        <begin position="1"/>
        <end position="24"/>
    </location>
</feature>
<dbReference type="Pfam" id="PF08238">
    <property type="entry name" value="Sel1"/>
    <property type="match status" value="2"/>
</dbReference>
<gene>
    <name evidence="2" type="ORF">B1199_08425</name>
</gene>
<evidence type="ECO:0000313" key="3">
    <source>
        <dbReference type="Proteomes" id="UP000194841"/>
    </source>
</evidence>
<reference evidence="2 3" key="1">
    <citation type="submission" date="2017-02" db="EMBL/GenBank/DDBJ databases">
        <title>Pseudoalteromonas ulvae TC14 Genome.</title>
        <authorList>
            <person name="Molmeret M."/>
        </authorList>
    </citation>
    <scope>NUCLEOTIDE SEQUENCE [LARGE SCALE GENOMIC DNA]</scope>
    <source>
        <strain evidence="2">TC14</strain>
    </source>
</reference>
<keyword evidence="1" id="KW-0732">Signal</keyword>
<dbReference type="Gene3D" id="1.25.40.10">
    <property type="entry name" value="Tetratricopeptide repeat domain"/>
    <property type="match status" value="1"/>
</dbReference>
<dbReference type="InterPro" id="IPR006597">
    <property type="entry name" value="Sel1-like"/>
</dbReference>
<dbReference type="AlphaFoldDB" id="A0A244CRZ7"/>
<sequence>MKNTLSKYIYFGFLSAALTFTVNAKSESVNSNEYQCDTEDCTSDFKKLMRLGNHGSSEAAVLLAIAFANGDGVEENHEQAKRFMLKAAKWRDPVALREMSLWLRKGFIFEQDIARSNDLLDRAVSQNFPPALVDKAKLLFKENNPVSDKASFQLLLQAKESTYLPAYELLAVFYEHGIGTNVDLFSAAMMYKTLAIRGVEGANENLTKLAAILDGQNVDTKLLYIDPNIEIIAAESFDSELKIKELISNLKESGLYNGSAISNIPGNSCTRNRCRFGWTRDDKGDVPLWMKFTSRRR</sequence>
<dbReference type="OrthoDB" id="6810016at2"/>
<organism evidence="2 3">
    <name type="scientific">Pseudoalteromonas ulvae</name>
    <dbReference type="NCBI Taxonomy" id="107327"/>
    <lineage>
        <taxon>Bacteria</taxon>
        <taxon>Pseudomonadati</taxon>
        <taxon>Pseudomonadota</taxon>
        <taxon>Gammaproteobacteria</taxon>
        <taxon>Alteromonadales</taxon>
        <taxon>Pseudoalteromonadaceae</taxon>
        <taxon>Pseudoalteromonas</taxon>
    </lineage>
</organism>
<dbReference type="EMBL" id="MWPV01000002">
    <property type="protein sequence ID" value="OUL58348.1"/>
    <property type="molecule type" value="Genomic_DNA"/>
</dbReference>
<dbReference type="RefSeq" id="WP_086743654.1">
    <property type="nucleotide sequence ID" value="NZ_MWPV01000002.1"/>
</dbReference>
<dbReference type="SUPFAM" id="SSF81901">
    <property type="entry name" value="HCP-like"/>
    <property type="match status" value="1"/>
</dbReference>
<feature type="chain" id="PRO_5011300599" description="Sel1 repeat family protein" evidence="1">
    <location>
        <begin position="25"/>
        <end position="297"/>
    </location>
</feature>
<evidence type="ECO:0000256" key="1">
    <source>
        <dbReference type="SAM" id="SignalP"/>
    </source>
</evidence>